<dbReference type="InterPro" id="IPR039420">
    <property type="entry name" value="WalR-like"/>
</dbReference>
<organism evidence="6 7">
    <name type="scientific">Streptomyces lutosisoli</name>
    <dbReference type="NCBI Taxonomy" id="2665721"/>
    <lineage>
        <taxon>Bacteria</taxon>
        <taxon>Bacillati</taxon>
        <taxon>Actinomycetota</taxon>
        <taxon>Actinomycetes</taxon>
        <taxon>Kitasatosporales</taxon>
        <taxon>Streptomycetaceae</taxon>
        <taxon>Streptomyces</taxon>
    </lineage>
</organism>
<evidence type="ECO:0000259" key="5">
    <source>
        <dbReference type="PROSITE" id="PS51755"/>
    </source>
</evidence>
<evidence type="ECO:0000256" key="2">
    <source>
        <dbReference type="PROSITE-ProRule" id="PRU00169"/>
    </source>
</evidence>
<feature type="domain" description="OmpR/PhoB-type" evidence="5">
    <location>
        <begin position="124"/>
        <end position="219"/>
    </location>
</feature>
<protein>
    <submittedName>
        <fullName evidence="6">Response regulator transcription factor</fullName>
    </submittedName>
</protein>
<dbReference type="SUPFAM" id="SSF52172">
    <property type="entry name" value="CheY-like"/>
    <property type="match status" value="1"/>
</dbReference>
<evidence type="ECO:0000259" key="4">
    <source>
        <dbReference type="PROSITE" id="PS50110"/>
    </source>
</evidence>
<evidence type="ECO:0000313" key="7">
    <source>
        <dbReference type="Proteomes" id="UP001596957"/>
    </source>
</evidence>
<keyword evidence="7" id="KW-1185">Reference proteome</keyword>
<dbReference type="Gene3D" id="1.10.10.10">
    <property type="entry name" value="Winged helix-like DNA-binding domain superfamily/Winged helix DNA-binding domain"/>
    <property type="match status" value="1"/>
</dbReference>
<proteinExistence type="predicted"/>
<dbReference type="PROSITE" id="PS51755">
    <property type="entry name" value="OMPR_PHOB"/>
    <property type="match status" value="1"/>
</dbReference>
<evidence type="ECO:0000313" key="6">
    <source>
        <dbReference type="EMBL" id="MFD0287841.1"/>
    </source>
</evidence>
<keyword evidence="1 3" id="KW-0238">DNA-binding</keyword>
<dbReference type="EMBL" id="JBHTEC010000006">
    <property type="protein sequence ID" value="MFD0287841.1"/>
    <property type="molecule type" value="Genomic_DNA"/>
</dbReference>
<dbReference type="Gene3D" id="3.40.50.2300">
    <property type="match status" value="1"/>
</dbReference>
<dbReference type="InterPro" id="IPR001867">
    <property type="entry name" value="OmpR/PhoB-type_DNA-bd"/>
</dbReference>
<accession>A0ABW2VTI6</accession>
<dbReference type="SMART" id="SM00448">
    <property type="entry name" value="REC"/>
    <property type="match status" value="1"/>
</dbReference>
<dbReference type="PROSITE" id="PS50110">
    <property type="entry name" value="RESPONSE_REGULATORY"/>
    <property type="match status" value="1"/>
</dbReference>
<comment type="caution">
    <text evidence="6">The sequence shown here is derived from an EMBL/GenBank/DDBJ whole genome shotgun (WGS) entry which is preliminary data.</text>
</comment>
<dbReference type="Gene3D" id="6.10.250.690">
    <property type="match status" value="1"/>
</dbReference>
<reference evidence="7" key="1">
    <citation type="journal article" date="2019" name="Int. J. Syst. Evol. Microbiol.">
        <title>The Global Catalogue of Microorganisms (GCM) 10K type strain sequencing project: providing services to taxonomists for standard genome sequencing and annotation.</title>
        <authorList>
            <consortium name="The Broad Institute Genomics Platform"/>
            <consortium name="The Broad Institute Genome Sequencing Center for Infectious Disease"/>
            <person name="Wu L."/>
            <person name="Ma J."/>
        </authorList>
    </citation>
    <scope>NUCLEOTIDE SEQUENCE [LARGE SCALE GENOMIC DNA]</scope>
    <source>
        <strain evidence="7">CGMCC 4.7198</strain>
    </source>
</reference>
<dbReference type="CDD" id="cd00383">
    <property type="entry name" value="trans_reg_C"/>
    <property type="match status" value="1"/>
</dbReference>
<dbReference type="PANTHER" id="PTHR48111:SF36">
    <property type="entry name" value="TRANSCRIPTIONAL REGULATORY PROTEIN CUTR"/>
    <property type="match status" value="1"/>
</dbReference>
<name>A0ABW2VTI6_9ACTN</name>
<dbReference type="Pfam" id="PF00072">
    <property type="entry name" value="Response_reg"/>
    <property type="match status" value="1"/>
</dbReference>
<sequence>MRVLVVEDVRRLADDIAEGLRDQGMAVDIAYDGLTASEKTAVTSYDVVVLDRDLPGLHGDLLCRQIAEADDPAMVLMLTAAGAADERVTGLRLGAADYLPKPFHFPELVLRIQSLARRRPQALPRVLRFAGIELDLVMRSAFRQGRALQLSPKEFELLAALMTAAPTPLSAEQLLEKVWDEHTDPFTRTVSVTVGRLRRKLGRPGIIMTVPGAGYHLRTGGDPH</sequence>
<dbReference type="SMART" id="SM00862">
    <property type="entry name" value="Trans_reg_C"/>
    <property type="match status" value="1"/>
</dbReference>
<gene>
    <name evidence="6" type="ORF">ACFQZP_40720</name>
</gene>
<keyword evidence="2" id="KW-0597">Phosphoprotein</keyword>
<evidence type="ECO:0000256" key="3">
    <source>
        <dbReference type="PROSITE-ProRule" id="PRU01091"/>
    </source>
</evidence>
<feature type="DNA-binding region" description="OmpR/PhoB-type" evidence="3">
    <location>
        <begin position="124"/>
        <end position="219"/>
    </location>
</feature>
<evidence type="ECO:0000256" key="1">
    <source>
        <dbReference type="ARBA" id="ARBA00023125"/>
    </source>
</evidence>
<dbReference type="RefSeq" id="WP_381261454.1">
    <property type="nucleotide sequence ID" value="NZ_JBHTBI010000051.1"/>
</dbReference>
<feature type="modified residue" description="4-aspartylphosphate" evidence="2">
    <location>
        <position position="51"/>
    </location>
</feature>
<dbReference type="InterPro" id="IPR036388">
    <property type="entry name" value="WH-like_DNA-bd_sf"/>
</dbReference>
<dbReference type="PANTHER" id="PTHR48111">
    <property type="entry name" value="REGULATOR OF RPOS"/>
    <property type="match status" value="1"/>
</dbReference>
<dbReference type="Proteomes" id="UP001596957">
    <property type="component" value="Unassembled WGS sequence"/>
</dbReference>
<dbReference type="InterPro" id="IPR011006">
    <property type="entry name" value="CheY-like_superfamily"/>
</dbReference>
<dbReference type="InterPro" id="IPR001789">
    <property type="entry name" value="Sig_transdc_resp-reg_receiver"/>
</dbReference>
<dbReference type="Pfam" id="PF00486">
    <property type="entry name" value="Trans_reg_C"/>
    <property type="match status" value="1"/>
</dbReference>
<feature type="domain" description="Response regulatory" evidence="4">
    <location>
        <begin position="2"/>
        <end position="116"/>
    </location>
</feature>